<sequence>MNIIKSSQKNIIHGLNEVKKEKRTFSVFSKLNFGTVKKFRFSLFLNPKSYLQSLNNRFFYTYYYFIPDQKKLFDEIRSHTNKWTTARYFQIFFMENLSLVKIKLFVHAKFNNNREQLFFIESSFETHE</sequence>
<organism evidence="1 2">
    <name type="scientific">Brachionus plicatilis</name>
    <name type="common">Marine rotifer</name>
    <name type="synonym">Brachionus muelleri</name>
    <dbReference type="NCBI Taxonomy" id="10195"/>
    <lineage>
        <taxon>Eukaryota</taxon>
        <taxon>Metazoa</taxon>
        <taxon>Spiralia</taxon>
        <taxon>Gnathifera</taxon>
        <taxon>Rotifera</taxon>
        <taxon>Eurotatoria</taxon>
        <taxon>Monogononta</taxon>
        <taxon>Pseudotrocha</taxon>
        <taxon>Ploima</taxon>
        <taxon>Brachionidae</taxon>
        <taxon>Brachionus</taxon>
    </lineage>
</organism>
<dbReference type="AlphaFoldDB" id="A0A3M7S6N6"/>
<protein>
    <submittedName>
        <fullName evidence="1">Uncharacterized protein</fullName>
    </submittedName>
</protein>
<name>A0A3M7S6N6_BRAPC</name>
<evidence type="ECO:0000313" key="2">
    <source>
        <dbReference type="Proteomes" id="UP000276133"/>
    </source>
</evidence>
<dbReference type="EMBL" id="REGN01001941">
    <property type="protein sequence ID" value="RNA31456.1"/>
    <property type="molecule type" value="Genomic_DNA"/>
</dbReference>
<reference evidence="1 2" key="1">
    <citation type="journal article" date="2018" name="Sci. Rep.">
        <title>Genomic signatures of local adaptation to the degree of environmental predictability in rotifers.</title>
        <authorList>
            <person name="Franch-Gras L."/>
            <person name="Hahn C."/>
            <person name="Garcia-Roger E.M."/>
            <person name="Carmona M.J."/>
            <person name="Serra M."/>
            <person name="Gomez A."/>
        </authorList>
    </citation>
    <scope>NUCLEOTIDE SEQUENCE [LARGE SCALE GENOMIC DNA]</scope>
    <source>
        <strain evidence="1">HYR1</strain>
    </source>
</reference>
<dbReference type="Proteomes" id="UP000276133">
    <property type="component" value="Unassembled WGS sequence"/>
</dbReference>
<comment type="caution">
    <text evidence="1">The sequence shown here is derived from an EMBL/GenBank/DDBJ whole genome shotgun (WGS) entry which is preliminary data.</text>
</comment>
<accession>A0A3M7S6N6</accession>
<gene>
    <name evidence="1" type="ORF">BpHYR1_010625</name>
</gene>
<keyword evidence="2" id="KW-1185">Reference proteome</keyword>
<evidence type="ECO:0000313" key="1">
    <source>
        <dbReference type="EMBL" id="RNA31456.1"/>
    </source>
</evidence>
<proteinExistence type="predicted"/>